<dbReference type="InterPro" id="IPR036237">
    <property type="entry name" value="Xyl_isomerase-like_sf"/>
</dbReference>
<dbReference type="OrthoDB" id="5182842at2"/>
<sequence length="284" mass="31850">MARIGLQVMTVREEFTRLGTYEALKQIAEIGFRNLELSQVSMSPDNVAEMERAKGDFGLEFSAISAPLDAPEGADSLSGTMDKIVSDAKRLGAPFVRIGMMAPEAMRSRETIVDYSRRADEAARRLAGEGITLCYHNHHVEFARIDGQFILDLIRETAPNLRYEIDLHWVHRGGLEPIRFLKQYDGVVDLVHLKDYRIGLLGDEAFEAYDKKDFGAFMQHFLGVVQFAEVGEGNLDFPAMIAAAEEVGAKHLYVEQDATYGRAPFEALQLSHDNLVKMGFQDKF</sequence>
<dbReference type="STRING" id="686624.SAMN04488242_0830"/>
<dbReference type="RefSeq" id="WP_093249110.1">
    <property type="nucleotide sequence ID" value="NZ_FNGP01000001.1"/>
</dbReference>
<evidence type="ECO:0000313" key="2">
    <source>
        <dbReference type="EMBL" id="SDL22392.1"/>
    </source>
</evidence>
<dbReference type="PANTHER" id="PTHR12110:SF41">
    <property type="entry name" value="INOSOSE DEHYDRATASE"/>
    <property type="match status" value="1"/>
</dbReference>
<proteinExistence type="predicted"/>
<dbReference type="PANTHER" id="PTHR12110">
    <property type="entry name" value="HYDROXYPYRUVATE ISOMERASE"/>
    <property type="match status" value="1"/>
</dbReference>
<dbReference type="InterPro" id="IPR013022">
    <property type="entry name" value="Xyl_isomerase-like_TIM-brl"/>
</dbReference>
<dbReference type="Pfam" id="PF01261">
    <property type="entry name" value="AP_endonuc_2"/>
    <property type="match status" value="1"/>
</dbReference>
<evidence type="ECO:0000259" key="1">
    <source>
        <dbReference type="Pfam" id="PF01261"/>
    </source>
</evidence>
<name>A0A1G9IBA3_9ACTN</name>
<gene>
    <name evidence="2" type="ORF">SAMN04488242_0830</name>
</gene>
<feature type="domain" description="Xylose isomerase-like TIM barrel" evidence="1">
    <location>
        <begin position="25"/>
        <end position="256"/>
    </location>
</feature>
<dbReference type="GO" id="GO:0016853">
    <property type="term" value="F:isomerase activity"/>
    <property type="evidence" value="ECO:0007669"/>
    <property type="project" value="UniProtKB-KW"/>
</dbReference>
<dbReference type="EMBL" id="FNGP01000001">
    <property type="protein sequence ID" value="SDL22392.1"/>
    <property type="molecule type" value="Genomic_DNA"/>
</dbReference>
<keyword evidence="2" id="KW-0413">Isomerase</keyword>
<dbReference type="Proteomes" id="UP000199475">
    <property type="component" value="Unassembled WGS sequence"/>
</dbReference>
<keyword evidence="3" id="KW-1185">Reference proteome</keyword>
<dbReference type="InterPro" id="IPR050312">
    <property type="entry name" value="IolE/XylAMocC-like"/>
</dbReference>
<dbReference type="SUPFAM" id="SSF51658">
    <property type="entry name" value="Xylose isomerase-like"/>
    <property type="match status" value="1"/>
</dbReference>
<dbReference type="AlphaFoldDB" id="A0A1G9IBA3"/>
<protein>
    <submittedName>
        <fullName evidence="2">Sugar phosphate isomerase/epimerase</fullName>
    </submittedName>
</protein>
<evidence type="ECO:0000313" key="3">
    <source>
        <dbReference type="Proteomes" id="UP000199475"/>
    </source>
</evidence>
<organism evidence="2 3">
    <name type="scientific">Tessaracoccus oleiagri</name>
    <dbReference type="NCBI Taxonomy" id="686624"/>
    <lineage>
        <taxon>Bacteria</taxon>
        <taxon>Bacillati</taxon>
        <taxon>Actinomycetota</taxon>
        <taxon>Actinomycetes</taxon>
        <taxon>Propionibacteriales</taxon>
        <taxon>Propionibacteriaceae</taxon>
        <taxon>Tessaracoccus</taxon>
    </lineage>
</organism>
<reference evidence="2 3" key="1">
    <citation type="submission" date="2016-10" db="EMBL/GenBank/DDBJ databases">
        <authorList>
            <person name="de Groot N.N."/>
        </authorList>
    </citation>
    <scope>NUCLEOTIDE SEQUENCE [LARGE SCALE GENOMIC DNA]</scope>
    <source>
        <strain evidence="2 3">CGMCC 1.9159</strain>
    </source>
</reference>
<accession>A0A1G9IBA3</accession>
<dbReference type="Gene3D" id="3.20.20.150">
    <property type="entry name" value="Divalent-metal-dependent TIM barrel enzymes"/>
    <property type="match status" value="1"/>
</dbReference>